<organism evidence="3 4">
    <name type="scientific">Lasius niger</name>
    <name type="common">Black garden ant</name>
    <dbReference type="NCBI Taxonomy" id="67767"/>
    <lineage>
        <taxon>Eukaryota</taxon>
        <taxon>Metazoa</taxon>
        <taxon>Ecdysozoa</taxon>
        <taxon>Arthropoda</taxon>
        <taxon>Hexapoda</taxon>
        <taxon>Insecta</taxon>
        <taxon>Pterygota</taxon>
        <taxon>Neoptera</taxon>
        <taxon>Endopterygota</taxon>
        <taxon>Hymenoptera</taxon>
        <taxon>Apocrita</taxon>
        <taxon>Aculeata</taxon>
        <taxon>Formicoidea</taxon>
        <taxon>Formicidae</taxon>
        <taxon>Formicinae</taxon>
        <taxon>Lasius</taxon>
        <taxon>Lasius</taxon>
    </lineage>
</organism>
<dbReference type="InterPro" id="IPR012337">
    <property type="entry name" value="RNaseH-like_sf"/>
</dbReference>
<dbReference type="PaxDb" id="67767-A0A0J7KBJ0"/>
<dbReference type="AlphaFoldDB" id="A0A0J7KBJ0"/>
<keyword evidence="4" id="KW-1185">Reference proteome</keyword>
<accession>A0A0J7KBJ0</accession>
<dbReference type="OrthoDB" id="8124016at2759"/>
<evidence type="ECO:0000259" key="2">
    <source>
        <dbReference type="Pfam" id="PF05699"/>
    </source>
</evidence>
<dbReference type="EMBL" id="LBMM01010184">
    <property type="protein sequence ID" value="KMQ87624.1"/>
    <property type="molecule type" value="Genomic_DNA"/>
</dbReference>
<dbReference type="InterPro" id="IPR008906">
    <property type="entry name" value="HATC_C_dom"/>
</dbReference>
<name>A0A0J7KBJ0_LASNI</name>
<feature type="compositionally biased region" description="Polar residues" evidence="1">
    <location>
        <begin position="19"/>
        <end position="39"/>
    </location>
</feature>
<feature type="region of interest" description="Disordered" evidence="1">
    <location>
        <begin position="17"/>
        <end position="53"/>
    </location>
</feature>
<reference evidence="3 4" key="1">
    <citation type="submission" date="2015-04" db="EMBL/GenBank/DDBJ databases">
        <title>Lasius niger genome sequencing.</title>
        <authorList>
            <person name="Konorov E.A."/>
            <person name="Nikitin M.A."/>
            <person name="Kirill M.V."/>
            <person name="Chang P."/>
        </authorList>
    </citation>
    <scope>NUCLEOTIDE SEQUENCE [LARGE SCALE GENOMIC DNA]</scope>
    <source>
        <tissue evidence="3">Whole</tissue>
    </source>
</reference>
<evidence type="ECO:0000313" key="4">
    <source>
        <dbReference type="Proteomes" id="UP000036403"/>
    </source>
</evidence>
<sequence length="158" mass="18189">MPKKTVIRKEIKNRLERVLSNSPGDNSLNKSDTVSNYFEENQDQDIQEDKQQPNLSLQEELEFKLQKDYSEVIESKSLSEDIDKILKKEMGAFESDGTKGKYLRMAYEYLLTITPTSVEAERAFSAAGYLCNDLRSSLGDKTINSLCFLRSYFQNFTN</sequence>
<evidence type="ECO:0000256" key="1">
    <source>
        <dbReference type="SAM" id="MobiDB-lite"/>
    </source>
</evidence>
<evidence type="ECO:0000313" key="3">
    <source>
        <dbReference type="EMBL" id="KMQ87624.1"/>
    </source>
</evidence>
<dbReference type="GO" id="GO:0046983">
    <property type="term" value="F:protein dimerization activity"/>
    <property type="evidence" value="ECO:0007669"/>
    <property type="project" value="InterPro"/>
</dbReference>
<proteinExistence type="predicted"/>
<dbReference type="SUPFAM" id="SSF53098">
    <property type="entry name" value="Ribonuclease H-like"/>
    <property type="match status" value="1"/>
</dbReference>
<dbReference type="Pfam" id="PF05699">
    <property type="entry name" value="Dimer_Tnp_hAT"/>
    <property type="match status" value="1"/>
</dbReference>
<gene>
    <name evidence="3" type="ORF">RF55_13044</name>
</gene>
<comment type="caution">
    <text evidence="3">The sequence shown here is derived from an EMBL/GenBank/DDBJ whole genome shotgun (WGS) entry which is preliminary data.</text>
</comment>
<feature type="domain" description="HAT C-terminal dimerisation" evidence="2">
    <location>
        <begin position="105"/>
        <end position="151"/>
    </location>
</feature>
<protein>
    <submittedName>
        <fullName evidence="3">Tbc1 domain family member 24-like protein</fullName>
    </submittedName>
</protein>
<dbReference type="Proteomes" id="UP000036403">
    <property type="component" value="Unassembled WGS sequence"/>
</dbReference>